<name>A0ABX8RQI5_NOCIO</name>
<evidence type="ECO:0000313" key="3">
    <source>
        <dbReference type="Proteomes" id="UP000694257"/>
    </source>
</evidence>
<reference evidence="2 3" key="1">
    <citation type="submission" date="2021-07" db="EMBL/GenBank/DDBJ databases">
        <title>Whole Genome Sequence of Nocardia Iowensis.</title>
        <authorList>
            <person name="Lamm A."/>
            <person name="Collins-Fairclough A.M."/>
            <person name="Bunk B."/>
            <person name="Sproer C."/>
        </authorList>
    </citation>
    <scope>NUCLEOTIDE SEQUENCE [LARGE SCALE GENOMIC DNA]</scope>
    <source>
        <strain evidence="2 3">NRRL 5646</strain>
    </source>
</reference>
<evidence type="ECO:0000313" key="2">
    <source>
        <dbReference type="EMBL" id="QXN91858.1"/>
    </source>
</evidence>
<keyword evidence="3" id="KW-1185">Reference proteome</keyword>
<protein>
    <submittedName>
        <fullName evidence="2">Uncharacterized protein</fullName>
    </submittedName>
</protein>
<accession>A0ABX8RQI5</accession>
<evidence type="ECO:0000256" key="1">
    <source>
        <dbReference type="SAM" id="SignalP"/>
    </source>
</evidence>
<proteinExistence type="predicted"/>
<feature type="signal peptide" evidence="1">
    <location>
        <begin position="1"/>
        <end position="30"/>
    </location>
</feature>
<dbReference type="EMBL" id="CP078145">
    <property type="protein sequence ID" value="QXN91858.1"/>
    <property type="molecule type" value="Genomic_DNA"/>
</dbReference>
<sequence length="110" mass="11285">MELQGGLRKAVFAGAAALASLALTPGSAHAADGRFSYITTDGQLIHVDRAPSGTCLQLQAGAVRFENGTSDSAFLYSDAACGSGNEVAQVDLFWNAPAGVEALSVRLDKV</sequence>
<dbReference type="Proteomes" id="UP000694257">
    <property type="component" value="Chromosome"/>
</dbReference>
<organism evidence="2 3">
    <name type="scientific">Nocardia iowensis</name>
    <dbReference type="NCBI Taxonomy" id="204891"/>
    <lineage>
        <taxon>Bacteria</taxon>
        <taxon>Bacillati</taxon>
        <taxon>Actinomycetota</taxon>
        <taxon>Actinomycetes</taxon>
        <taxon>Mycobacteriales</taxon>
        <taxon>Nocardiaceae</taxon>
        <taxon>Nocardia</taxon>
    </lineage>
</organism>
<feature type="chain" id="PRO_5045108911" evidence="1">
    <location>
        <begin position="31"/>
        <end position="110"/>
    </location>
</feature>
<keyword evidence="1" id="KW-0732">Signal</keyword>
<dbReference type="RefSeq" id="WP_218472707.1">
    <property type="nucleotide sequence ID" value="NZ_BAABJN010000009.1"/>
</dbReference>
<gene>
    <name evidence="2" type="ORF">KV110_01295</name>
</gene>